<proteinExistence type="predicted"/>
<accession>A0A8R1IET7</accession>
<keyword evidence="3" id="KW-1185">Reference proteome</keyword>
<evidence type="ECO:0000313" key="2">
    <source>
        <dbReference type="EnsemblMetazoa" id="CJA24690.1"/>
    </source>
</evidence>
<feature type="region of interest" description="Disordered" evidence="1">
    <location>
        <begin position="37"/>
        <end position="75"/>
    </location>
</feature>
<feature type="compositionally biased region" description="Basic and acidic residues" evidence="1">
    <location>
        <begin position="64"/>
        <end position="75"/>
    </location>
</feature>
<name>A0A8R1IET7_CAEJA</name>
<evidence type="ECO:0000313" key="3">
    <source>
        <dbReference type="Proteomes" id="UP000005237"/>
    </source>
</evidence>
<reference evidence="2" key="2">
    <citation type="submission" date="2022-06" db="UniProtKB">
        <authorList>
            <consortium name="EnsemblMetazoa"/>
        </authorList>
    </citation>
    <scope>IDENTIFICATION</scope>
    <source>
        <strain evidence="2">DF5081</strain>
    </source>
</reference>
<sequence length="75" mass="8409">MIGPMLEQDVRKDLYQLLATTSDPSAVVRSSALIDLKRKRGDSDDEEEMSHVSGPTIGSLGTRDAYKRRMNKKNE</sequence>
<dbReference type="EnsemblMetazoa" id="CJA24690.1">
    <property type="protein sequence ID" value="CJA24690.1"/>
    <property type="gene ID" value="WBGene00180262"/>
</dbReference>
<reference evidence="3" key="1">
    <citation type="submission" date="2010-08" db="EMBL/GenBank/DDBJ databases">
        <authorList>
            <consortium name="Caenorhabditis japonica Sequencing Consortium"/>
            <person name="Wilson R.K."/>
        </authorList>
    </citation>
    <scope>NUCLEOTIDE SEQUENCE [LARGE SCALE GENOMIC DNA]</scope>
    <source>
        <strain evidence="3">DF5081</strain>
    </source>
</reference>
<dbReference type="Proteomes" id="UP000005237">
    <property type="component" value="Unassembled WGS sequence"/>
</dbReference>
<organism evidence="2 3">
    <name type="scientific">Caenorhabditis japonica</name>
    <dbReference type="NCBI Taxonomy" id="281687"/>
    <lineage>
        <taxon>Eukaryota</taxon>
        <taxon>Metazoa</taxon>
        <taxon>Ecdysozoa</taxon>
        <taxon>Nematoda</taxon>
        <taxon>Chromadorea</taxon>
        <taxon>Rhabditida</taxon>
        <taxon>Rhabditina</taxon>
        <taxon>Rhabditomorpha</taxon>
        <taxon>Rhabditoidea</taxon>
        <taxon>Rhabditidae</taxon>
        <taxon>Peloderinae</taxon>
        <taxon>Caenorhabditis</taxon>
    </lineage>
</organism>
<protein>
    <submittedName>
        <fullName evidence="2">Uncharacterized protein</fullName>
    </submittedName>
</protein>
<dbReference type="AlphaFoldDB" id="A0A8R1IET7"/>
<evidence type="ECO:0000256" key="1">
    <source>
        <dbReference type="SAM" id="MobiDB-lite"/>
    </source>
</evidence>